<dbReference type="SUPFAM" id="SSF52317">
    <property type="entry name" value="Class I glutamine amidotransferase-like"/>
    <property type="match status" value="1"/>
</dbReference>
<name>A0A1H2ULA4_9RHOB</name>
<gene>
    <name evidence="4" type="ORF">SAMN05444276_1011321</name>
</gene>
<dbReference type="EMBL" id="FNNA01000001">
    <property type="protein sequence ID" value="SDW56905.1"/>
    <property type="molecule type" value="Genomic_DNA"/>
</dbReference>
<dbReference type="Pfam" id="PF12833">
    <property type="entry name" value="HTH_18"/>
    <property type="match status" value="1"/>
</dbReference>
<dbReference type="PANTHER" id="PTHR43130:SF3">
    <property type="entry name" value="HTH-TYPE TRANSCRIPTIONAL REGULATOR RV1931C"/>
    <property type="match status" value="1"/>
</dbReference>
<organism evidence="4 5">
    <name type="scientific">Paracoccus sanguinis</name>
    <dbReference type="NCBI Taxonomy" id="1545044"/>
    <lineage>
        <taxon>Bacteria</taxon>
        <taxon>Pseudomonadati</taxon>
        <taxon>Pseudomonadota</taxon>
        <taxon>Alphaproteobacteria</taxon>
        <taxon>Rhodobacterales</taxon>
        <taxon>Paracoccaceae</taxon>
        <taxon>Paracoccus</taxon>
    </lineage>
</organism>
<dbReference type="Gene3D" id="3.40.50.880">
    <property type="match status" value="1"/>
</dbReference>
<dbReference type="RefSeq" id="WP_036732375.1">
    <property type="nucleotide sequence ID" value="NZ_CP051542.1"/>
</dbReference>
<dbReference type="InterPro" id="IPR002818">
    <property type="entry name" value="DJ-1/PfpI"/>
</dbReference>
<dbReference type="InterPro" id="IPR029062">
    <property type="entry name" value="Class_I_gatase-like"/>
</dbReference>
<evidence type="ECO:0000256" key="2">
    <source>
        <dbReference type="ARBA" id="ARBA00023125"/>
    </source>
</evidence>
<keyword evidence="3" id="KW-0804">Transcription</keyword>
<dbReference type="InterPro" id="IPR009057">
    <property type="entry name" value="Homeodomain-like_sf"/>
</dbReference>
<dbReference type="Pfam" id="PF01965">
    <property type="entry name" value="DJ-1_PfpI"/>
    <property type="match status" value="1"/>
</dbReference>
<accession>A0A1H2ULA4</accession>
<reference evidence="5" key="1">
    <citation type="submission" date="2016-10" db="EMBL/GenBank/DDBJ databases">
        <authorList>
            <person name="Varghese N."/>
            <person name="Submissions S."/>
        </authorList>
    </citation>
    <scope>NUCLEOTIDE SEQUENCE [LARGE SCALE GENOMIC DNA]</scope>
    <source>
        <strain evidence="5">DSM 29303</strain>
    </source>
</reference>
<evidence type="ECO:0000313" key="5">
    <source>
        <dbReference type="Proteomes" id="UP000182944"/>
    </source>
</evidence>
<evidence type="ECO:0000256" key="3">
    <source>
        <dbReference type="ARBA" id="ARBA00023163"/>
    </source>
</evidence>
<keyword evidence="1" id="KW-0805">Transcription regulation</keyword>
<keyword evidence="2" id="KW-0238">DNA-binding</keyword>
<evidence type="ECO:0000313" key="4">
    <source>
        <dbReference type="EMBL" id="SDW56905.1"/>
    </source>
</evidence>
<dbReference type="GO" id="GO:0043565">
    <property type="term" value="F:sequence-specific DNA binding"/>
    <property type="evidence" value="ECO:0007669"/>
    <property type="project" value="InterPro"/>
</dbReference>
<sequence>MVGRGAAGAPRLNVAFVLARRFTLAAYANFVDVLRLAADEGDRSRPILCRWAVLGTPGTAIRASCGTRIEPDTAPENPAQYDYVVVIGGLIGAPQPLDPALGAFVRRAAAAGVPLAGVCTGVFILARAGLMAGRDACVSWFHHDEFQAEFGAAGAGPAAGLAAPRPVSDRTLVVDGDRLSCSGGVSAAQLAALLVDRHIGRAAARKALAIMMIDTPGGPGAPAFGDQPQPGMPLELSTADPLVRRALMILQQRLDSPPTVAALAAHLGVGRRRLERHFAAALGLSPAAAAMRLRLAQARMLIARGDAPLARVADATGFCDASHLIRVFRDAEGQTPDRWRRQPRAEVPR</sequence>
<protein>
    <submittedName>
        <fullName evidence="4">Transcriptional regulator, AraC family with amidase-like domain</fullName>
    </submittedName>
</protein>
<evidence type="ECO:0000256" key="1">
    <source>
        <dbReference type="ARBA" id="ARBA00023015"/>
    </source>
</evidence>
<dbReference type="GO" id="GO:0003700">
    <property type="term" value="F:DNA-binding transcription factor activity"/>
    <property type="evidence" value="ECO:0007669"/>
    <property type="project" value="InterPro"/>
</dbReference>
<dbReference type="PROSITE" id="PS00041">
    <property type="entry name" value="HTH_ARAC_FAMILY_1"/>
    <property type="match status" value="1"/>
</dbReference>
<dbReference type="Proteomes" id="UP000182944">
    <property type="component" value="Unassembled WGS sequence"/>
</dbReference>
<dbReference type="AlphaFoldDB" id="A0A1H2ULA4"/>
<dbReference type="PROSITE" id="PS01124">
    <property type="entry name" value="HTH_ARAC_FAMILY_2"/>
    <property type="match status" value="1"/>
</dbReference>
<dbReference type="CDD" id="cd03136">
    <property type="entry name" value="GATase1_AraC_ArgR_like"/>
    <property type="match status" value="1"/>
</dbReference>
<proteinExistence type="predicted"/>
<dbReference type="OrthoDB" id="9793400at2"/>
<dbReference type="PANTHER" id="PTHR43130">
    <property type="entry name" value="ARAC-FAMILY TRANSCRIPTIONAL REGULATOR"/>
    <property type="match status" value="1"/>
</dbReference>
<dbReference type="STRING" id="1545044.SAMN05444276_1011321"/>
<dbReference type="Gene3D" id="1.10.10.60">
    <property type="entry name" value="Homeodomain-like"/>
    <property type="match status" value="1"/>
</dbReference>
<dbReference type="InterPro" id="IPR018062">
    <property type="entry name" value="HTH_AraC-typ_CS"/>
</dbReference>
<dbReference type="SMART" id="SM00342">
    <property type="entry name" value="HTH_ARAC"/>
    <property type="match status" value="1"/>
</dbReference>
<dbReference type="InterPro" id="IPR018060">
    <property type="entry name" value="HTH_AraC"/>
</dbReference>
<dbReference type="SUPFAM" id="SSF46689">
    <property type="entry name" value="Homeodomain-like"/>
    <property type="match status" value="2"/>
</dbReference>
<dbReference type="InterPro" id="IPR052158">
    <property type="entry name" value="INH-QAR"/>
</dbReference>
<keyword evidence="5" id="KW-1185">Reference proteome</keyword>